<evidence type="ECO:0000256" key="1">
    <source>
        <dbReference type="ARBA" id="ARBA00022801"/>
    </source>
</evidence>
<dbReference type="SUPFAM" id="SSF158472">
    <property type="entry name" value="HAMP domain-like"/>
    <property type="match status" value="1"/>
</dbReference>
<dbReference type="SMART" id="SM00304">
    <property type="entry name" value="HAMP"/>
    <property type="match status" value="1"/>
</dbReference>
<dbReference type="InterPro" id="IPR052016">
    <property type="entry name" value="Bact_Sigma-Reg"/>
</dbReference>
<dbReference type="CDD" id="cd06225">
    <property type="entry name" value="HAMP"/>
    <property type="match status" value="1"/>
</dbReference>
<keyword evidence="2" id="KW-0812">Transmembrane</keyword>
<dbReference type="PANTHER" id="PTHR43156">
    <property type="entry name" value="STAGE II SPORULATION PROTEIN E-RELATED"/>
    <property type="match status" value="1"/>
</dbReference>
<dbReference type="GO" id="GO:0016791">
    <property type="term" value="F:phosphatase activity"/>
    <property type="evidence" value="ECO:0007669"/>
    <property type="project" value="TreeGrafter"/>
</dbReference>
<dbReference type="Proteomes" id="UP000320421">
    <property type="component" value="Chromosome"/>
</dbReference>
<evidence type="ECO:0000313" key="5">
    <source>
        <dbReference type="Proteomes" id="UP000320421"/>
    </source>
</evidence>
<reference evidence="4 5" key="1">
    <citation type="submission" date="2019-02" db="EMBL/GenBank/DDBJ databases">
        <title>Deep-cultivation of Planctomycetes and their phenomic and genomic characterization uncovers novel biology.</title>
        <authorList>
            <person name="Wiegand S."/>
            <person name="Jogler M."/>
            <person name="Boedeker C."/>
            <person name="Pinto D."/>
            <person name="Vollmers J."/>
            <person name="Rivas-Marin E."/>
            <person name="Kohn T."/>
            <person name="Peeters S.H."/>
            <person name="Heuer A."/>
            <person name="Rast P."/>
            <person name="Oberbeckmann S."/>
            <person name="Bunk B."/>
            <person name="Jeske O."/>
            <person name="Meyerdierks A."/>
            <person name="Storesund J.E."/>
            <person name="Kallscheuer N."/>
            <person name="Luecker S."/>
            <person name="Lage O.M."/>
            <person name="Pohl T."/>
            <person name="Merkel B.J."/>
            <person name="Hornburger P."/>
            <person name="Mueller R.-W."/>
            <person name="Bruemmer F."/>
            <person name="Labrenz M."/>
            <person name="Spormann A.M."/>
            <person name="Op den Camp H."/>
            <person name="Overmann J."/>
            <person name="Amann R."/>
            <person name="Jetten M.S.M."/>
            <person name="Mascher T."/>
            <person name="Medema M.H."/>
            <person name="Devos D.P."/>
            <person name="Kaster A.-K."/>
            <person name="Ovreas L."/>
            <person name="Rohde M."/>
            <person name="Galperin M.Y."/>
            <person name="Jogler C."/>
        </authorList>
    </citation>
    <scope>NUCLEOTIDE SEQUENCE [LARGE SCALE GENOMIC DNA]</scope>
    <source>
        <strain evidence="4 5">HG66A1</strain>
    </source>
</reference>
<feature type="transmembrane region" description="Helical" evidence="2">
    <location>
        <begin position="173"/>
        <end position="196"/>
    </location>
</feature>
<dbReference type="RefSeq" id="WP_145187199.1">
    <property type="nucleotide sequence ID" value="NZ_CP036266.1"/>
</dbReference>
<accession>A0A517PRL4</accession>
<dbReference type="Gene3D" id="6.10.340.10">
    <property type="match status" value="1"/>
</dbReference>
<dbReference type="SMART" id="SM00331">
    <property type="entry name" value="PP2C_SIG"/>
    <property type="match status" value="1"/>
</dbReference>
<dbReference type="InterPro" id="IPR001932">
    <property type="entry name" value="PPM-type_phosphatase-like_dom"/>
</dbReference>
<keyword evidence="1 4" id="KW-0378">Hydrolase</keyword>
<dbReference type="Pfam" id="PF07228">
    <property type="entry name" value="SpoIIE"/>
    <property type="match status" value="1"/>
</dbReference>
<dbReference type="InterPro" id="IPR003660">
    <property type="entry name" value="HAMP_dom"/>
</dbReference>
<protein>
    <submittedName>
        <fullName evidence="4">Phosphoserine phosphatase RsbU</fullName>
        <ecNumber evidence="4">3.1.3.3</ecNumber>
    </submittedName>
</protein>
<sequence length="514" mass="56524">MSALFTRITAIKNKPRTIRFQLLLSVNITLSIALICLLILQYHREMQNATDQMRTGLNDESIAIQSAVSHLIQDHSHGDVQGYIDRVCSEMRKSASPGHQIIVSMHGTYLKAGNSSPESRSILSQYDFSKPQSIQWNEFSQHQLVVGHQSGEEASVFVIETLKNVRRAIRKKVLIQLAVLGILGLLAAGIVNYVLLKIVGRPLSQLLKTVENITSGQLGAVAPSFSSSEINQLSTAINSMSMSLNDNDRDRRYQMEKARKIQQYLLPQGVQIPGLETAHIFEPADSVAGDYYDFLPLSDGSWLICIADVSGHGVPAAMGAAMLKSLLLAASEKSPFDLIRIIKEVNRQFAATILPGNFASMFLARWKPESRALSWVSAGHLPGILIRDSGSLDSLKSTGLLIGLDANAEWEQLDTVLSPGDRILLFSDGVTESANSKGDLFGLARLTSWFSLVNERPLIVAIMKINEVIAEWRCNSSPNDDLTLLALKCELVPHLKNSEHQASTVYEEVQSVPQ</sequence>
<dbReference type="AlphaFoldDB" id="A0A517PRL4"/>
<organism evidence="4 5">
    <name type="scientific">Gimesia chilikensis</name>
    <dbReference type="NCBI Taxonomy" id="2605989"/>
    <lineage>
        <taxon>Bacteria</taxon>
        <taxon>Pseudomonadati</taxon>
        <taxon>Planctomycetota</taxon>
        <taxon>Planctomycetia</taxon>
        <taxon>Planctomycetales</taxon>
        <taxon>Planctomycetaceae</taxon>
        <taxon>Gimesia</taxon>
    </lineage>
</organism>
<dbReference type="EMBL" id="CP036266">
    <property type="protein sequence ID" value="QDT22014.1"/>
    <property type="molecule type" value="Genomic_DNA"/>
</dbReference>
<dbReference type="GO" id="GO:0016020">
    <property type="term" value="C:membrane"/>
    <property type="evidence" value="ECO:0007669"/>
    <property type="project" value="InterPro"/>
</dbReference>
<evidence type="ECO:0000256" key="2">
    <source>
        <dbReference type="SAM" id="Phobius"/>
    </source>
</evidence>
<dbReference type="GO" id="GO:0007165">
    <property type="term" value="P:signal transduction"/>
    <property type="evidence" value="ECO:0007669"/>
    <property type="project" value="InterPro"/>
</dbReference>
<dbReference type="Pfam" id="PF00672">
    <property type="entry name" value="HAMP"/>
    <property type="match status" value="1"/>
</dbReference>
<dbReference type="EC" id="3.1.3.3" evidence="4"/>
<dbReference type="PROSITE" id="PS50885">
    <property type="entry name" value="HAMP"/>
    <property type="match status" value="1"/>
</dbReference>
<dbReference type="InterPro" id="IPR036457">
    <property type="entry name" value="PPM-type-like_dom_sf"/>
</dbReference>
<feature type="domain" description="HAMP" evidence="3">
    <location>
        <begin position="197"/>
        <end position="249"/>
    </location>
</feature>
<dbReference type="Gene3D" id="3.60.40.10">
    <property type="entry name" value="PPM-type phosphatase domain"/>
    <property type="match status" value="1"/>
</dbReference>
<name>A0A517PRL4_9PLAN</name>
<evidence type="ECO:0000259" key="3">
    <source>
        <dbReference type="PROSITE" id="PS50885"/>
    </source>
</evidence>
<feature type="transmembrane region" description="Helical" evidence="2">
    <location>
        <begin position="20"/>
        <end position="40"/>
    </location>
</feature>
<keyword evidence="5" id="KW-1185">Reference proteome</keyword>
<dbReference type="SUPFAM" id="SSF81606">
    <property type="entry name" value="PP2C-like"/>
    <property type="match status" value="1"/>
</dbReference>
<keyword evidence="2" id="KW-0472">Membrane</keyword>
<dbReference type="PANTHER" id="PTHR43156:SF2">
    <property type="entry name" value="STAGE II SPORULATION PROTEIN E"/>
    <property type="match status" value="1"/>
</dbReference>
<proteinExistence type="predicted"/>
<keyword evidence="2" id="KW-1133">Transmembrane helix</keyword>
<dbReference type="OrthoDB" id="207912at2"/>
<evidence type="ECO:0000313" key="4">
    <source>
        <dbReference type="EMBL" id="QDT22014.1"/>
    </source>
</evidence>
<gene>
    <name evidence="4" type="primary">rsbU_8</name>
    <name evidence="4" type="ORF">HG66A1_38200</name>
</gene>